<comment type="caution">
    <text evidence="2">The sequence shown here is derived from an EMBL/GenBank/DDBJ whole genome shotgun (WGS) entry which is preliminary data.</text>
</comment>
<dbReference type="Pfam" id="PF13935">
    <property type="entry name" value="Ead_Ea22"/>
    <property type="match status" value="1"/>
</dbReference>
<sequence length="230" mass="24969">MTIDYQVLREAAEKATPDEWVAFISTDTGTYAVHTPGDERCEDVIKWTGFDGQKNAENNARHVAAFNPKVALELLGEIKCLEDTNIDATCRISELETNLAALVAENAGLKHAMAVTLEHVSVTDAGQAGVAAMIINDALHHSETPATDAFLAEGRTEARKEGAYFVANRMLAAWKAGFIDDTAKNAADIARMILTSTEFMANAPESHFDRSFSDGVLEDIAEQLRKGVIQ</sequence>
<gene>
    <name evidence="2" type="ORF">J0541_004864</name>
</gene>
<reference evidence="2" key="2">
    <citation type="submission" date="2021-03" db="EMBL/GenBank/DDBJ databases">
        <authorList>
            <consortium name="NCBI Pathogen Detection Project"/>
        </authorList>
    </citation>
    <scope>NUCLEOTIDE SEQUENCE</scope>
    <source>
        <strain evidence="2">Escherichia coli</strain>
    </source>
</reference>
<proteinExistence type="predicted"/>
<evidence type="ECO:0000256" key="1">
    <source>
        <dbReference type="SAM" id="Coils"/>
    </source>
</evidence>
<organism evidence="2">
    <name type="scientific">Escherichia coli</name>
    <dbReference type="NCBI Taxonomy" id="562"/>
    <lineage>
        <taxon>Bacteria</taxon>
        <taxon>Pseudomonadati</taxon>
        <taxon>Pseudomonadota</taxon>
        <taxon>Gammaproteobacteria</taxon>
        <taxon>Enterobacterales</taxon>
        <taxon>Enterobacteriaceae</taxon>
        <taxon>Escherichia</taxon>
    </lineage>
</organism>
<dbReference type="EMBL" id="DADUEU010000051">
    <property type="protein sequence ID" value="HBB1575846.1"/>
    <property type="molecule type" value="Genomic_DNA"/>
</dbReference>
<name>A0A8H9T704_ECOLX</name>
<protein>
    <submittedName>
        <fullName evidence="2">Ead/Ea22-like family protein</fullName>
    </submittedName>
</protein>
<dbReference type="AlphaFoldDB" id="A0A8H9T704"/>
<reference evidence="2" key="1">
    <citation type="journal article" date="2018" name="Genome Biol.">
        <title>SKESA: strategic k-mer extension for scrupulous assemblies.</title>
        <authorList>
            <person name="Souvorov A."/>
            <person name="Agarwala R."/>
            <person name="Lipman D.J."/>
        </authorList>
    </citation>
    <scope>NUCLEOTIDE SEQUENCE</scope>
    <source>
        <strain evidence="2">Escherichia coli</strain>
    </source>
</reference>
<keyword evidence="1" id="KW-0175">Coiled coil</keyword>
<feature type="coiled-coil region" evidence="1">
    <location>
        <begin position="78"/>
        <end position="112"/>
    </location>
</feature>
<dbReference type="InterPro" id="IPR025153">
    <property type="entry name" value="Ead_Ea22"/>
</dbReference>
<evidence type="ECO:0000313" key="2">
    <source>
        <dbReference type="EMBL" id="HBB1575846.1"/>
    </source>
</evidence>
<dbReference type="Proteomes" id="UP000870292">
    <property type="component" value="Unassembled WGS sequence"/>
</dbReference>
<dbReference type="RefSeq" id="WP_032346473.1">
    <property type="nucleotide sequence ID" value="NZ_AP018809.1"/>
</dbReference>
<accession>A0A8H9T704</accession>